<gene>
    <name evidence="2" type="ORF">NDM98_06210</name>
</gene>
<reference evidence="2" key="1">
    <citation type="submission" date="2022-06" db="EMBL/GenBank/DDBJ databases">
        <title>Alkalicoccobacillus porphyridii sp. nov., isolated from a marine red alga, Porphyridium purpureum and reclassification of Shouchella plakortidis and Shouchella gibsonii as Alkalicoccobacillus plakortidis comb. nov. and Alkalicoccobacillus gibsonii comb. nov.</title>
        <authorList>
            <person name="Kim K.H."/>
            <person name="Lee J.K."/>
            <person name="Han D.M."/>
            <person name="Baek J.H."/>
            <person name="Jeon C.O."/>
        </authorList>
    </citation>
    <scope>NUCLEOTIDE SEQUENCE</scope>
    <source>
        <strain evidence="2">DSM 19153</strain>
    </source>
</reference>
<keyword evidence="1" id="KW-0472">Membrane</keyword>
<evidence type="ECO:0000256" key="1">
    <source>
        <dbReference type="SAM" id="Phobius"/>
    </source>
</evidence>
<evidence type="ECO:0000313" key="3">
    <source>
        <dbReference type="Proteomes" id="UP001203665"/>
    </source>
</evidence>
<keyword evidence="1" id="KW-0812">Transmembrane</keyword>
<keyword evidence="1" id="KW-1133">Transmembrane helix</keyword>
<keyword evidence="3" id="KW-1185">Reference proteome</keyword>
<evidence type="ECO:0000313" key="2">
    <source>
        <dbReference type="EMBL" id="MCM2675122.1"/>
    </source>
</evidence>
<sequence length="46" mass="5265">MLWTILLIILGIWLIGVIFRIAGKLVHLLLIAAAIVLIYKLVIKRR</sequence>
<feature type="transmembrane region" description="Helical" evidence="1">
    <location>
        <begin position="6"/>
        <end position="39"/>
    </location>
</feature>
<protein>
    <submittedName>
        <fullName evidence="2">Lmo0937 family membrane protein</fullName>
    </submittedName>
</protein>
<comment type="caution">
    <text evidence="2">The sequence shown here is derived from an EMBL/GenBank/DDBJ whole genome shotgun (WGS) entry which is preliminary data.</text>
</comment>
<dbReference type="InterPro" id="IPR043727">
    <property type="entry name" value="Lmo0937-like"/>
</dbReference>
<dbReference type="NCBIfam" id="NF033488">
    <property type="entry name" value="lmo0937_fam_TM"/>
    <property type="match status" value="1"/>
</dbReference>
<dbReference type="Proteomes" id="UP001203665">
    <property type="component" value="Unassembled WGS sequence"/>
</dbReference>
<dbReference type="RefSeq" id="WP_251605443.1">
    <property type="nucleotide sequence ID" value="NZ_JAMQJY010000001.1"/>
</dbReference>
<organism evidence="2 3">
    <name type="scientific">Alkalicoccobacillus plakortidis</name>
    <dbReference type="NCBI Taxonomy" id="444060"/>
    <lineage>
        <taxon>Bacteria</taxon>
        <taxon>Bacillati</taxon>
        <taxon>Bacillota</taxon>
        <taxon>Bacilli</taxon>
        <taxon>Bacillales</taxon>
        <taxon>Bacillaceae</taxon>
        <taxon>Alkalicoccobacillus</taxon>
    </lineage>
</organism>
<proteinExistence type="predicted"/>
<accession>A0ABT0XGV2</accession>
<dbReference type="EMBL" id="JAMQJY010000001">
    <property type="protein sequence ID" value="MCM2675122.1"/>
    <property type="molecule type" value="Genomic_DNA"/>
</dbReference>
<name>A0ABT0XGV2_9BACI</name>
<dbReference type="Pfam" id="PF18919">
    <property type="entry name" value="DUF5670"/>
    <property type="match status" value="1"/>
</dbReference>